<dbReference type="Proteomes" id="UP000007382">
    <property type="component" value="Chromosome"/>
</dbReference>
<evidence type="ECO:0000313" key="3">
    <source>
        <dbReference type="Proteomes" id="UP000007382"/>
    </source>
</evidence>
<protein>
    <submittedName>
        <fullName evidence="2">Uncharacterized protein</fullName>
    </submittedName>
</protein>
<name>I0IQW9_LEPFC</name>
<proteinExistence type="predicted"/>
<reference evidence="2 3" key="1">
    <citation type="journal article" date="2012" name="J. Bacteriol.">
        <title>Complete Genome Sequence of Leptospirillum ferrooxidans Strain C2-3, Isolated from a Fresh Volcanic Ash Deposit on the Island of Miyake, Japan.</title>
        <authorList>
            <person name="Fujimura R."/>
            <person name="Sato Y."/>
            <person name="Nishizawa T."/>
            <person name="Oshima K."/>
            <person name="Kim S.-W."/>
            <person name="Hattori M."/>
            <person name="Kamijo T."/>
            <person name="Ohta H."/>
        </authorList>
    </citation>
    <scope>NUCLEOTIDE SEQUENCE [LARGE SCALE GENOMIC DNA]</scope>
    <source>
        <strain evidence="2 3">C2-3</strain>
    </source>
</reference>
<evidence type="ECO:0000313" key="2">
    <source>
        <dbReference type="EMBL" id="BAM07668.1"/>
    </source>
</evidence>
<evidence type="ECO:0000256" key="1">
    <source>
        <dbReference type="SAM" id="MobiDB-lite"/>
    </source>
</evidence>
<feature type="region of interest" description="Disordered" evidence="1">
    <location>
        <begin position="20"/>
        <end position="40"/>
    </location>
</feature>
<dbReference type="AlphaFoldDB" id="I0IQW9"/>
<feature type="compositionally biased region" description="Basic and acidic residues" evidence="1">
    <location>
        <begin position="20"/>
        <end position="34"/>
    </location>
</feature>
<sequence length="107" mass="11928">MYGGGFSGNLQKIELSPFDREHEKCAGESEKTGEPVDDQGEKIFGGIALEDHPVNFHEKGIDPLCFVVRRDIPDMEQKIWFVAIMNDGTGQVRKKTGSVESGQWLDC</sequence>
<dbReference type="KEGG" id="lfc:LFE_1993"/>
<gene>
    <name evidence="2" type="ordered locus">LFE_1993</name>
</gene>
<dbReference type="HOGENOM" id="CLU_2206747_0_0_0"/>
<organism evidence="2 3">
    <name type="scientific">Leptospirillum ferrooxidans (strain C2-3)</name>
    <dbReference type="NCBI Taxonomy" id="1162668"/>
    <lineage>
        <taxon>Bacteria</taxon>
        <taxon>Pseudomonadati</taxon>
        <taxon>Nitrospirota</taxon>
        <taxon>Nitrospiria</taxon>
        <taxon>Nitrospirales</taxon>
        <taxon>Nitrospiraceae</taxon>
        <taxon>Leptospirillum</taxon>
    </lineage>
</organism>
<dbReference type="EMBL" id="AP012342">
    <property type="protein sequence ID" value="BAM07668.1"/>
    <property type="molecule type" value="Genomic_DNA"/>
</dbReference>
<reference evidence="3" key="2">
    <citation type="submission" date="2012-03" db="EMBL/GenBank/DDBJ databases">
        <title>The complete genome sequence of the pioneer microbe on fresh volcanic deposit, Leptospirillum ferrooxidans strain C2-3.</title>
        <authorList>
            <person name="Fujimura R."/>
            <person name="Sato Y."/>
            <person name="Nishizawa T."/>
            <person name="Nanba K."/>
            <person name="Oshima K."/>
            <person name="Hattori M."/>
            <person name="Kamijo T."/>
            <person name="Ohta H."/>
        </authorList>
    </citation>
    <scope>NUCLEOTIDE SEQUENCE [LARGE SCALE GENOMIC DNA]</scope>
    <source>
        <strain evidence="3">C2-3</strain>
    </source>
</reference>
<keyword evidence="3" id="KW-1185">Reference proteome</keyword>
<accession>I0IQW9</accession>